<evidence type="ECO:0000313" key="2">
    <source>
        <dbReference type="EMBL" id="MBB4063517.1"/>
    </source>
</evidence>
<dbReference type="Proteomes" id="UP000528286">
    <property type="component" value="Unassembled WGS sequence"/>
</dbReference>
<keyword evidence="3" id="KW-1185">Reference proteome</keyword>
<reference evidence="2 3" key="1">
    <citation type="submission" date="2020-08" db="EMBL/GenBank/DDBJ databases">
        <title>Genomic Encyclopedia of Type Strains, Phase IV (KMG-IV): sequencing the most valuable type-strain genomes for metagenomic binning, comparative biology and taxonomic classification.</title>
        <authorList>
            <person name="Goeker M."/>
        </authorList>
    </citation>
    <scope>NUCLEOTIDE SEQUENCE [LARGE SCALE GENOMIC DNA]</scope>
    <source>
        <strain evidence="2 3">DSM 29853</strain>
    </source>
</reference>
<dbReference type="EMBL" id="JACIEZ010000001">
    <property type="protein sequence ID" value="MBB4063517.1"/>
    <property type="molecule type" value="Genomic_DNA"/>
</dbReference>
<protein>
    <submittedName>
        <fullName evidence="2">Catechol 2,3-dioxygenase</fullName>
        <ecNumber evidence="2">1.13.11.2</ecNumber>
    </submittedName>
</protein>
<dbReference type="GO" id="GO:0018577">
    <property type="term" value="F:catechol 2,3-dioxygenase activity"/>
    <property type="evidence" value="ECO:0007669"/>
    <property type="project" value="UniProtKB-EC"/>
</dbReference>
<feature type="domain" description="VOC" evidence="1">
    <location>
        <begin position="16"/>
        <end position="135"/>
    </location>
</feature>
<proteinExistence type="predicted"/>
<dbReference type="AlphaFoldDB" id="A0A7W6NJQ2"/>
<evidence type="ECO:0000259" key="1">
    <source>
        <dbReference type="PROSITE" id="PS51819"/>
    </source>
</evidence>
<dbReference type="SUPFAM" id="SSF54593">
    <property type="entry name" value="Glyoxalase/Bleomycin resistance protein/Dihydroxybiphenyl dioxygenase"/>
    <property type="match status" value="2"/>
</dbReference>
<dbReference type="EC" id="1.13.11.2" evidence="2"/>
<keyword evidence="2" id="KW-0223">Dioxygenase</keyword>
<keyword evidence="2" id="KW-0560">Oxidoreductase</keyword>
<dbReference type="InterPro" id="IPR029068">
    <property type="entry name" value="Glyas_Bleomycin-R_OHBP_Dase"/>
</dbReference>
<dbReference type="PANTHER" id="PTHR43279:SF1">
    <property type="entry name" value="CATECHOL-2,3-DIOXYGENASE"/>
    <property type="match status" value="1"/>
</dbReference>
<accession>A0A7W6NJQ2</accession>
<gene>
    <name evidence="2" type="ORF">GGR23_000678</name>
</gene>
<dbReference type="PROSITE" id="PS51819">
    <property type="entry name" value="VOC"/>
    <property type="match status" value="1"/>
</dbReference>
<dbReference type="RefSeq" id="WP_210296821.1">
    <property type="nucleotide sequence ID" value="NZ_JACIEZ010000001.1"/>
</dbReference>
<dbReference type="InterPro" id="IPR037523">
    <property type="entry name" value="VOC_core"/>
</dbReference>
<dbReference type="PANTHER" id="PTHR43279">
    <property type="entry name" value="CATECHOL-2,3-DIOXYGENASE"/>
    <property type="match status" value="1"/>
</dbReference>
<name>A0A7W6NJQ2_9HYPH</name>
<dbReference type="Gene3D" id="3.10.180.10">
    <property type="entry name" value="2,3-Dihydroxybiphenyl 1,2-Dioxygenase, domain 1"/>
    <property type="match status" value="2"/>
</dbReference>
<dbReference type="Pfam" id="PF00903">
    <property type="entry name" value="Glyoxalase"/>
    <property type="match status" value="1"/>
</dbReference>
<sequence length="291" mass="31751">MTAVSSIPTSTFAFDRPAHVGETRLAVRDLDLIVRYYEQMIGLGVLERGEHGAVLGAGGQPLLHLQSGKDVRPAPQRSSGLFHTAFLMPDRQALGRWLVHAAHSGVRLDGAADHLVSEAIYLSDPEGNGIEIYADRPHGRWSYGADGTVAMDTLPFDLQALYDETPKDRFGGMDDRVAIGHLHLKVGNLPDADAFFENVLGLRKMCTYPGASFYATGGYHHHVAANIWQSRGTGAREANQAGLSRYSLHFNDRTAFEGVKNALDTLEIPTVREGNAVRFTDPWGMDVVLTA</sequence>
<organism evidence="2 3">
    <name type="scientific">Gellertiella hungarica</name>
    <dbReference type="NCBI Taxonomy" id="1572859"/>
    <lineage>
        <taxon>Bacteria</taxon>
        <taxon>Pseudomonadati</taxon>
        <taxon>Pseudomonadota</taxon>
        <taxon>Alphaproteobacteria</taxon>
        <taxon>Hyphomicrobiales</taxon>
        <taxon>Rhizobiaceae</taxon>
        <taxon>Gellertiella</taxon>
    </lineage>
</organism>
<evidence type="ECO:0000313" key="3">
    <source>
        <dbReference type="Proteomes" id="UP000528286"/>
    </source>
</evidence>
<comment type="caution">
    <text evidence="2">The sequence shown here is derived from an EMBL/GenBank/DDBJ whole genome shotgun (WGS) entry which is preliminary data.</text>
</comment>
<dbReference type="InterPro" id="IPR004360">
    <property type="entry name" value="Glyas_Fos-R_dOase_dom"/>
</dbReference>
<dbReference type="CDD" id="cd16359">
    <property type="entry name" value="VOC_BsCatE_like_C"/>
    <property type="match status" value="1"/>
</dbReference>